<accession>A0A2W7NQK0</accession>
<sequence>MKKKRFKPLWIAFVSLTLTGAGYLGYVQACAWFEPQNWYASMFAPQMIAEKGKDPLYRSMLQFYDIQMVENNIDLFTDTNVKEWQKFFNQQVKPSDISYLLYQASTGEIDTAIFYIKSRNYPLTPRLMLNSLMKYPNATDAKDFLYYAGYARRCEPYVTYDANQWYYGDSDQSWRTDPSAMQTQIEGGLKMMGLVQNDFIRERYLFQVIRLRFMQGDYRGCIDTYMTHKAVIKTGNTIQYRIIGYLAGAYLRTGHTAKANHLYSVVYDRCQPLRLSAYMSFAPADESDWQETLALARNNREKCVLWQITGVKHDPFRALTEIAAIDPTSDQMDLLLVRLINMAEERFLCEISDYYGQQPVDQGDYTLANGKIAPEALQLILKMAQAGNTANPLLWKLAAGYLTLVSGQYDQANAWLAQVSSAPQASPLMKQQARLLKLVNDIDRATLPDAAFEARITPELKWLHDAPQEGELRSSYAFAWCLYRLAQKHLAAGNAVKAHVLNRYTNPRFYLESDNCDRMLAYMNGQRTDFERFTLSIYPYTQKQIVQHQAVQLFYDNRLADALRKLDQVPGAGAFDLLGDPFRIRINDCHDCDHADTSPLYTQRTFIEKMLEYQTIMTQNPDRVADCSFKLANGFYNATYFGNARYFYQTDLVDWGYFSYWTGDFGNMNAKILDCTQAMKYYHKAMEASKNPEFKAKCCFMAAKCEQNIRYMRNELGEHEDFRSGKYFRMMKKEFANTDYYNDVIQECKYFRTFANQ</sequence>
<protein>
    <submittedName>
        <fullName evidence="1">Uncharacterized protein</fullName>
    </submittedName>
</protein>
<evidence type="ECO:0000313" key="2">
    <source>
        <dbReference type="Proteomes" id="UP000249239"/>
    </source>
</evidence>
<name>A0A2W7NQK0_9BACT</name>
<comment type="caution">
    <text evidence="1">The sequence shown here is derived from an EMBL/GenBank/DDBJ whole genome shotgun (WGS) entry which is preliminary data.</text>
</comment>
<dbReference type="RefSeq" id="WP_146260604.1">
    <property type="nucleotide sequence ID" value="NZ_QKZK01000002.1"/>
</dbReference>
<dbReference type="EMBL" id="QKZK01000002">
    <property type="protein sequence ID" value="PZX20347.1"/>
    <property type="molecule type" value="Genomic_DNA"/>
</dbReference>
<dbReference type="OrthoDB" id="605297at2"/>
<keyword evidence="2" id="KW-1185">Reference proteome</keyword>
<gene>
    <name evidence="1" type="ORF">LX69_00344</name>
</gene>
<organism evidence="1 2">
    <name type="scientific">Breznakibacter xylanolyticus</name>
    <dbReference type="NCBI Taxonomy" id="990"/>
    <lineage>
        <taxon>Bacteria</taxon>
        <taxon>Pseudomonadati</taxon>
        <taxon>Bacteroidota</taxon>
        <taxon>Bacteroidia</taxon>
        <taxon>Marinilabiliales</taxon>
        <taxon>Marinilabiliaceae</taxon>
        <taxon>Breznakibacter</taxon>
    </lineage>
</organism>
<dbReference type="Proteomes" id="UP000249239">
    <property type="component" value="Unassembled WGS sequence"/>
</dbReference>
<evidence type="ECO:0000313" key="1">
    <source>
        <dbReference type="EMBL" id="PZX20347.1"/>
    </source>
</evidence>
<dbReference type="AlphaFoldDB" id="A0A2W7NQK0"/>
<reference evidence="1 2" key="1">
    <citation type="submission" date="2018-06" db="EMBL/GenBank/DDBJ databases">
        <title>Genomic Encyclopedia of Archaeal and Bacterial Type Strains, Phase II (KMG-II): from individual species to whole genera.</title>
        <authorList>
            <person name="Goeker M."/>
        </authorList>
    </citation>
    <scope>NUCLEOTIDE SEQUENCE [LARGE SCALE GENOMIC DNA]</scope>
    <source>
        <strain evidence="1 2">DSM 6779</strain>
    </source>
</reference>
<proteinExistence type="predicted"/>